<organism evidence="1 2">
    <name type="scientific">Penicillium decumbens</name>
    <dbReference type="NCBI Taxonomy" id="69771"/>
    <lineage>
        <taxon>Eukaryota</taxon>
        <taxon>Fungi</taxon>
        <taxon>Dikarya</taxon>
        <taxon>Ascomycota</taxon>
        <taxon>Pezizomycotina</taxon>
        <taxon>Eurotiomycetes</taxon>
        <taxon>Eurotiomycetidae</taxon>
        <taxon>Eurotiales</taxon>
        <taxon>Aspergillaceae</taxon>
        <taxon>Penicillium</taxon>
    </lineage>
</organism>
<dbReference type="OMA" id="SEYPPFF"/>
<dbReference type="EMBL" id="MDYL01000035">
    <property type="protein sequence ID" value="OQD68442.1"/>
    <property type="molecule type" value="Genomic_DNA"/>
</dbReference>
<dbReference type="OrthoDB" id="4226302at2759"/>
<proteinExistence type="predicted"/>
<evidence type="ECO:0000313" key="1">
    <source>
        <dbReference type="EMBL" id="OQD68442.1"/>
    </source>
</evidence>
<protein>
    <submittedName>
        <fullName evidence="1">Uncharacterized protein</fullName>
    </submittedName>
</protein>
<dbReference type="Proteomes" id="UP000191522">
    <property type="component" value="Unassembled WGS sequence"/>
</dbReference>
<sequence length="283" mass="33005">MKDTILDTRTQEKALKDASEKELLEALNQALQCENCQIAVTKDIMTIDIDNGNYNVKQYPPFFQSNIRSDESISPLDTTAPSEDPTYWNNMSLSQRQRYYEVVEQNLNKVLDETKKIDPEVAVLFAHYQVDYHVRQHYLAGRGVLTLCRDNSDLQQLRKWQWKMSDIDSTCSSEPAKTEPAGARQWSWPSDQNLELTYQHVMWKRSSRARLKRVREVRARWAIIMEERRKQRELLLLKQGATLTVKLYCRGELWDIRTLRNIVSPVPTVPSVRVGRATRSMGL</sequence>
<keyword evidence="2" id="KW-1185">Reference proteome</keyword>
<gene>
    <name evidence="1" type="ORF">PENDEC_c035G02292</name>
</gene>
<accession>A0A1V6NV81</accession>
<name>A0A1V6NV81_PENDC</name>
<comment type="caution">
    <text evidence="1">The sequence shown here is derived from an EMBL/GenBank/DDBJ whole genome shotgun (WGS) entry which is preliminary data.</text>
</comment>
<dbReference type="AlphaFoldDB" id="A0A1V6NV81"/>
<reference evidence="2" key="1">
    <citation type="journal article" date="2017" name="Nat. Microbiol.">
        <title>Global analysis of biosynthetic gene clusters reveals vast potential of secondary metabolite production in Penicillium species.</title>
        <authorList>
            <person name="Nielsen J.C."/>
            <person name="Grijseels S."/>
            <person name="Prigent S."/>
            <person name="Ji B."/>
            <person name="Dainat J."/>
            <person name="Nielsen K.F."/>
            <person name="Frisvad J.C."/>
            <person name="Workman M."/>
            <person name="Nielsen J."/>
        </authorList>
    </citation>
    <scope>NUCLEOTIDE SEQUENCE [LARGE SCALE GENOMIC DNA]</scope>
    <source>
        <strain evidence="2">IBT 11843</strain>
    </source>
</reference>
<evidence type="ECO:0000313" key="2">
    <source>
        <dbReference type="Proteomes" id="UP000191522"/>
    </source>
</evidence>